<dbReference type="HOGENOM" id="CLU_013560_6_2_4"/>
<evidence type="ECO:0000256" key="1">
    <source>
        <dbReference type="ARBA" id="ARBA00007430"/>
    </source>
</evidence>
<comment type="similarity">
    <text evidence="1">Belongs to the polysaccharide synthase family.</text>
</comment>
<feature type="transmembrane region" description="Helical" evidence="2">
    <location>
        <begin position="111"/>
        <end position="129"/>
    </location>
</feature>
<dbReference type="Gene3D" id="3.40.50.720">
    <property type="entry name" value="NAD(P)-binding Rossmann-like Domain"/>
    <property type="match status" value="2"/>
</dbReference>
<evidence type="ECO:0000259" key="3">
    <source>
        <dbReference type="Pfam" id="PF02719"/>
    </source>
</evidence>
<dbReference type="KEGG" id="app:CAP2UW1_0118"/>
<gene>
    <name evidence="4" type="ordered locus">CAP2UW1_0118</name>
</gene>
<proteinExistence type="inferred from homology"/>
<organism evidence="4">
    <name type="scientific">Accumulibacter regalis</name>
    <dbReference type="NCBI Taxonomy" id="522306"/>
    <lineage>
        <taxon>Bacteria</taxon>
        <taxon>Pseudomonadati</taxon>
        <taxon>Pseudomonadota</taxon>
        <taxon>Betaproteobacteria</taxon>
        <taxon>Candidatus Accumulibacter</taxon>
    </lineage>
</organism>
<evidence type="ECO:0000313" key="4">
    <source>
        <dbReference type="EMBL" id="ACV33478.1"/>
    </source>
</evidence>
<dbReference type="Pfam" id="PF02719">
    <property type="entry name" value="Polysacc_synt_2"/>
    <property type="match status" value="1"/>
</dbReference>
<evidence type="ECO:0000256" key="2">
    <source>
        <dbReference type="SAM" id="Phobius"/>
    </source>
</evidence>
<sequence length="643" mass="69485">MMKAFLSLSRGRKQAVAIVTDFALLLLALWSALALRFETWTPSFATYGWQVLAAPLLAIPIFIRLGLYRAVIRFMEDRVVFVVTGGVALSVVLLAAGIALTHTPGLSRGVLGIYCMLAILYVGTARFLARSYFLRAERAEDSRKRVAIYGAGSAGTQLAYALRAGREYLPVAFVDDNAALQRIEVAGLRVQSPDQLMPMMAAGRIEEVLLAIPSASRSRRAEIIGSLEGLHCKVRLVPGMADVVSGNVTADAIREVEIEDLLGRESVAPDAALLGRCVTGKVVMVSGAGGSIGAELCRQIVQLRPSRLVLMERSEFALYSIEQELATLCVGGSACVELVPVLGSVLHQKRNEMVMKSFGVQTVYHAAAYKHVPLVEHNPIEGLRNNAVGTRRMAEAALAAGVGTFVLISTDKAVRPTNVMGASKRLAELILQALARSGGGTRFCMVRFGNVLGSSGSVVPLFRRQIAAGGPITLTHAEITRYFMTIPEAAQLVIQAGSMGEGGEVYVLDMGKPVRIIDLARRMVHLSGLEVRDEEHPDGDIAIEVVGLRPGEKLYEELLIGENVEGTTHPLIMRAHEHELPWALLAERLAVMDDACQRFDYEQALALLVSLVKEYSPAPHGDGDGELLWNAMTRPGRGEVVVH</sequence>
<dbReference type="SUPFAM" id="SSF53335">
    <property type="entry name" value="S-adenosyl-L-methionine-dependent methyltransferases"/>
    <property type="match status" value="1"/>
</dbReference>
<reference evidence="4" key="2">
    <citation type="submission" date="2009-09" db="EMBL/GenBank/DDBJ databases">
        <title>Complete sequence of chromosome of Candidatus Accumulibacter phosphatis clade IIA str. UW-1.</title>
        <authorList>
            <consortium name="US DOE Joint Genome Institute"/>
            <person name="Martin H.G."/>
            <person name="Ivanova N."/>
            <person name="Kunin V."/>
            <person name="Warnecke F."/>
            <person name="Barry K."/>
            <person name="He S."/>
            <person name="Salamov A."/>
            <person name="Szeto E."/>
            <person name="Dalin E."/>
            <person name="Pangilinan J.L."/>
            <person name="Lapidus A."/>
            <person name="Lowry S."/>
            <person name="Kyrpides N.C."/>
            <person name="McMahon K.D."/>
            <person name="Hugenholtz P."/>
        </authorList>
    </citation>
    <scope>NUCLEOTIDE SEQUENCE [LARGE SCALE GENOMIC DNA]</scope>
    <source>
        <strain evidence="4">UW-1</strain>
    </source>
</reference>
<protein>
    <submittedName>
        <fullName evidence="4">Polysaccharide biosynthesis protein CapD</fullName>
    </submittedName>
</protein>
<accession>C7RIZ2</accession>
<dbReference type="AlphaFoldDB" id="C7RIZ2"/>
<keyword evidence="2" id="KW-1133">Transmembrane helix</keyword>
<dbReference type="STRING" id="522306.CAP2UW1_0118"/>
<dbReference type="eggNOG" id="COG1086">
    <property type="taxonomic scope" value="Bacteria"/>
</dbReference>
<dbReference type="SUPFAM" id="SSF51735">
    <property type="entry name" value="NAD(P)-binding Rossmann-fold domains"/>
    <property type="match status" value="1"/>
</dbReference>
<dbReference type="CDD" id="cd05237">
    <property type="entry name" value="UDP_invert_4-6DH_SDR_e"/>
    <property type="match status" value="1"/>
</dbReference>
<feature type="domain" description="Polysaccharide biosynthesis protein CapD-like" evidence="3">
    <location>
        <begin position="283"/>
        <end position="576"/>
    </location>
</feature>
<dbReference type="Pfam" id="PF13727">
    <property type="entry name" value="CoA_binding_3"/>
    <property type="match status" value="1"/>
</dbReference>
<feature type="transmembrane region" description="Helical" evidence="2">
    <location>
        <begin position="79"/>
        <end position="99"/>
    </location>
</feature>
<reference evidence="4" key="1">
    <citation type="submission" date="2009-08" db="EMBL/GenBank/DDBJ databases">
        <authorList>
            <consortium name="US DOE Joint Genome Institute"/>
            <person name="Lucas S."/>
            <person name="Copeland A."/>
            <person name="Lapidus A."/>
            <person name="Glavina del Rio T."/>
            <person name="Dalin E."/>
            <person name="Tice H."/>
            <person name="Bruce D."/>
            <person name="Barry K."/>
            <person name="Pitluck S."/>
            <person name="Lowry S."/>
            <person name="Larimer F."/>
            <person name="Land M."/>
            <person name="Hauser L."/>
            <person name="Kyrpides N."/>
            <person name="Ivanova N."/>
            <person name="McMahon K.D."/>
            <person name="Hugenholtz P."/>
        </authorList>
    </citation>
    <scope>NUCLEOTIDE SEQUENCE</scope>
    <source>
        <strain evidence="4">UW-1</strain>
    </source>
</reference>
<dbReference type="OrthoDB" id="9803111at2"/>
<dbReference type="InterPro" id="IPR036291">
    <property type="entry name" value="NAD(P)-bd_dom_sf"/>
</dbReference>
<keyword evidence="2" id="KW-0472">Membrane</keyword>
<dbReference type="InterPro" id="IPR029063">
    <property type="entry name" value="SAM-dependent_MTases_sf"/>
</dbReference>
<feature type="transmembrane region" description="Helical" evidence="2">
    <location>
        <begin position="44"/>
        <end position="67"/>
    </location>
</feature>
<name>C7RIZ2_ACCRE</name>
<dbReference type="InterPro" id="IPR051203">
    <property type="entry name" value="Polysaccharide_Synthase-Rel"/>
</dbReference>
<dbReference type="PANTHER" id="PTHR43318">
    <property type="entry name" value="UDP-N-ACETYLGLUCOSAMINE 4,6-DEHYDRATASE"/>
    <property type="match status" value="1"/>
</dbReference>
<dbReference type="PANTHER" id="PTHR43318:SF1">
    <property type="entry name" value="POLYSACCHARIDE BIOSYNTHESIS PROTEIN EPSC-RELATED"/>
    <property type="match status" value="1"/>
</dbReference>
<keyword evidence="2" id="KW-0812">Transmembrane</keyword>
<dbReference type="InterPro" id="IPR003869">
    <property type="entry name" value="Polysac_CapD-like"/>
</dbReference>
<dbReference type="EMBL" id="CP001715">
    <property type="protein sequence ID" value="ACV33478.1"/>
    <property type="molecule type" value="Genomic_DNA"/>
</dbReference>